<sequence length="81" mass="8356">MTDEGLDVDVAQGCSDGPVVAAADAAAGHAGTEEDACPRAADPRLRAMVTVQDDHLEVPPVPVDHERGEGYLPAAIAYDSE</sequence>
<name>A0A9W6W1I8_9ACTN</name>
<reference evidence="1" key="1">
    <citation type="submission" date="2023-03" db="EMBL/GenBank/DDBJ databases">
        <title>Actinoallomurus iriomotensis NBRC 103684.</title>
        <authorList>
            <person name="Ichikawa N."/>
            <person name="Sato H."/>
            <person name="Tonouchi N."/>
        </authorList>
    </citation>
    <scope>NUCLEOTIDE SEQUENCE</scope>
    <source>
        <strain evidence="1">NBRC 103684</strain>
    </source>
</reference>
<evidence type="ECO:0000313" key="2">
    <source>
        <dbReference type="Proteomes" id="UP001165074"/>
    </source>
</evidence>
<keyword evidence="2" id="KW-1185">Reference proteome</keyword>
<proteinExistence type="predicted"/>
<gene>
    <name evidence="1" type="ORF">Airi02_039300</name>
</gene>
<dbReference type="EMBL" id="BSTK01000005">
    <property type="protein sequence ID" value="GLY86001.1"/>
    <property type="molecule type" value="Genomic_DNA"/>
</dbReference>
<protein>
    <submittedName>
        <fullName evidence="1">Uncharacterized protein</fullName>
    </submittedName>
</protein>
<accession>A0A9W6W1I8</accession>
<dbReference type="AlphaFoldDB" id="A0A9W6W1I8"/>
<comment type="caution">
    <text evidence="1">The sequence shown here is derived from an EMBL/GenBank/DDBJ whole genome shotgun (WGS) entry which is preliminary data.</text>
</comment>
<organism evidence="1 2">
    <name type="scientific">Actinoallomurus iriomotensis</name>
    <dbReference type="NCBI Taxonomy" id="478107"/>
    <lineage>
        <taxon>Bacteria</taxon>
        <taxon>Bacillati</taxon>
        <taxon>Actinomycetota</taxon>
        <taxon>Actinomycetes</taxon>
        <taxon>Streptosporangiales</taxon>
        <taxon>Thermomonosporaceae</taxon>
        <taxon>Actinoallomurus</taxon>
    </lineage>
</organism>
<dbReference type="Proteomes" id="UP001165074">
    <property type="component" value="Unassembled WGS sequence"/>
</dbReference>
<evidence type="ECO:0000313" key="1">
    <source>
        <dbReference type="EMBL" id="GLY86001.1"/>
    </source>
</evidence>